<name>A0ABT3AFN6_9RHOB</name>
<protein>
    <recommendedName>
        <fullName evidence="3">Transposase</fullName>
    </recommendedName>
</protein>
<gene>
    <name evidence="1" type="ORF">OE747_03420</name>
</gene>
<dbReference type="Proteomes" id="UP001320899">
    <property type="component" value="Unassembled WGS sequence"/>
</dbReference>
<evidence type="ECO:0000313" key="1">
    <source>
        <dbReference type="EMBL" id="MCV2887372.1"/>
    </source>
</evidence>
<accession>A0ABT3AFN6</accession>
<sequence>MDQENGQMFERHHFRTNQGITSEYGHGRVALGRHEIRKERYLAEKRARLEAEASARKDQFAAAPKEAVEIAICHLLRSVSRWFAQRFSTDGAL</sequence>
<evidence type="ECO:0008006" key="3">
    <source>
        <dbReference type="Google" id="ProtNLM"/>
    </source>
</evidence>
<dbReference type="EMBL" id="JAOWLB010000002">
    <property type="protein sequence ID" value="MCV2887372.1"/>
    <property type="molecule type" value="Genomic_DNA"/>
</dbReference>
<reference evidence="1 2" key="1">
    <citation type="submission" date="2022-10" db="EMBL/GenBank/DDBJ databases">
        <title>Ruegeria sp. nov., isolated from ocean surface sediments.</title>
        <authorList>
            <person name="He W."/>
            <person name="Xue H.-P."/>
            <person name="Zhang D.-F."/>
        </authorList>
    </citation>
    <scope>NUCLEOTIDE SEQUENCE [LARGE SCALE GENOMIC DNA]</scope>
    <source>
        <strain evidence="1 2">XHP0148</strain>
    </source>
</reference>
<comment type="caution">
    <text evidence="1">The sequence shown here is derived from an EMBL/GenBank/DDBJ whole genome shotgun (WGS) entry which is preliminary data.</text>
</comment>
<keyword evidence="2" id="KW-1185">Reference proteome</keyword>
<evidence type="ECO:0000313" key="2">
    <source>
        <dbReference type="Proteomes" id="UP001320899"/>
    </source>
</evidence>
<organism evidence="1 2">
    <name type="scientific">Ruegeria aquimaris</name>
    <dbReference type="NCBI Taxonomy" id="2984333"/>
    <lineage>
        <taxon>Bacteria</taxon>
        <taxon>Pseudomonadati</taxon>
        <taxon>Pseudomonadota</taxon>
        <taxon>Alphaproteobacteria</taxon>
        <taxon>Rhodobacterales</taxon>
        <taxon>Roseobacteraceae</taxon>
        <taxon>Ruegeria</taxon>
    </lineage>
</organism>
<proteinExistence type="predicted"/>